<protein>
    <submittedName>
        <fullName evidence="3">Uncharacterized protein</fullName>
    </submittedName>
</protein>
<name>A0AA38TH10_9ASTR</name>
<dbReference type="PANTHER" id="PTHR11220:SF36">
    <property type="entry name" value="SOUL HEME-BINDING PROTEIN"/>
    <property type="match status" value="1"/>
</dbReference>
<feature type="signal peptide" evidence="2">
    <location>
        <begin position="1"/>
        <end position="29"/>
    </location>
</feature>
<dbReference type="AlphaFoldDB" id="A0AA38TH10"/>
<evidence type="ECO:0000313" key="4">
    <source>
        <dbReference type="Proteomes" id="UP001172457"/>
    </source>
</evidence>
<dbReference type="FunFam" id="3.20.80.10:FF:000002">
    <property type="entry name" value="Heme-binding protein 2"/>
    <property type="match status" value="1"/>
</dbReference>
<comment type="caution">
    <text evidence="3">The sequence shown here is derived from an EMBL/GenBank/DDBJ whole genome shotgun (WGS) entry which is preliminary data.</text>
</comment>
<dbReference type="Pfam" id="PF04832">
    <property type="entry name" value="SOUL"/>
    <property type="match status" value="1"/>
</dbReference>
<accession>A0AA38TH10</accession>
<dbReference type="InterPro" id="IPR006917">
    <property type="entry name" value="SOUL_heme-bd"/>
</dbReference>
<evidence type="ECO:0000256" key="2">
    <source>
        <dbReference type="SAM" id="SignalP"/>
    </source>
</evidence>
<feature type="chain" id="PRO_5041334538" evidence="2">
    <location>
        <begin position="30"/>
        <end position="219"/>
    </location>
</feature>
<dbReference type="EMBL" id="JARYMX010000004">
    <property type="protein sequence ID" value="KAJ9554560.1"/>
    <property type="molecule type" value="Genomic_DNA"/>
</dbReference>
<dbReference type="Proteomes" id="UP001172457">
    <property type="component" value="Chromosome 4"/>
</dbReference>
<organism evidence="3 4">
    <name type="scientific">Centaurea solstitialis</name>
    <name type="common">yellow star-thistle</name>
    <dbReference type="NCBI Taxonomy" id="347529"/>
    <lineage>
        <taxon>Eukaryota</taxon>
        <taxon>Viridiplantae</taxon>
        <taxon>Streptophyta</taxon>
        <taxon>Embryophyta</taxon>
        <taxon>Tracheophyta</taxon>
        <taxon>Spermatophyta</taxon>
        <taxon>Magnoliopsida</taxon>
        <taxon>eudicotyledons</taxon>
        <taxon>Gunneridae</taxon>
        <taxon>Pentapetalae</taxon>
        <taxon>asterids</taxon>
        <taxon>campanulids</taxon>
        <taxon>Asterales</taxon>
        <taxon>Asteraceae</taxon>
        <taxon>Carduoideae</taxon>
        <taxon>Cardueae</taxon>
        <taxon>Centaureinae</taxon>
        <taxon>Centaurea</taxon>
    </lineage>
</organism>
<evidence type="ECO:0000313" key="3">
    <source>
        <dbReference type="EMBL" id="KAJ9554560.1"/>
    </source>
</evidence>
<evidence type="ECO:0000256" key="1">
    <source>
        <dbReference type="ARBA" id="ARBA00009817"/>
    </source>
</evidence>
<sequence>MAEEYVQILIVHSLTLMVLLFTCNRHVNATESPPYAIVLSSQDLEIRLYRDSTWISAAVAGGTSFNNSTHDGFHRLYQYIHGGNENNARFKITTPTVTTVVTAAASSNASSDYSVSMYMASISRPIPMPSPQLNLQISNWKSRCVAVRRFSGFAGDDNVYTERSLLSISLAKSSILNGKTVSISEDKSSYSVAQYNASSHLSGRVNEVWINVIPCPFRH</sequence>
<gene>
    <name evidence="3" type="ORF">OSB04_018605</name>
</gene>
<comment type="similarity">
    <text evidence="1">Belongs to the HEBP family.</text>
</comment>
<keyword evidence="4" id="KW-1185">Reference proteome</keyword>
<dbReference type="Gene3D" id="3.20.80.10">
    <property type="entry name" value="Regulatory factor, effector binding domain"/>
    <property type="match status" value="1"/>
</dbReference>
<dbReference type="PANTHER" id="PTHR11220">
    <property type="entry name" value="HEME-BINDING PROTEIN-RELATED"/>
    <property type="match status" value="1"/>
</dbReference>
<dbReference type="InterPro" id="IPR011256">
    <property type="entry name" value="Reg_factor_effector_dom_sf"/>
</dbReference>
<reference evidence="3" key="1">
    <citation type="submission" date="2023-03" db="EMBL/GenBank/DDBJ databases">
        <title>Chromosome-scale reference genome and RAD-based genetic map of yellow starthistle (Centaurea solstitialis) reveal putative structural variation and QTLs associated with invader traits.</title>
        <authorList>
            <person name="Reatini B."/>
            <person name="Cang F.A."/>
            <person name="Jiang Q."/>
            <person name="Mckibben M.T.W."/>
            <person name="Barker M.S."/>
            <person name="Rieseberg L.H."/>
            <person name="Dlugosch K.M."/>
        </authorList>
    </citation>
    <scope>NUCLEOTIDE SEQUENCE</scope>
    <source>
        <strain evidence="3">CAN-66</strain>
        <tissue evidence="3">Leaf</tissue>
    </source>
</reference>
<keyword evidence="2" id="KW-0732">Signal</keyword>
<dbReference type="SUPFAM" id="SSF55136">
    <property type="entry name" value="Probable bacterial effector-binding domain"/>
    <property type="match status" value="1"/>
</dbReference>
<proteinExistence type="inferred from homology"/>